<dbReference type="GO" id="GO:0003887">
    <property type="term" value="F:DNA-directed DNA polymerase activity"/>
    <property type="evidence" value="ECO:0007669"/>
    <property type="project" value="UniProtKB-KW"/>
</dbReference>
<proteinExistence type="inferred from homology"/>
<comment type="similarity">
    <text evidence="1">Belongs to the DNA polymerase type-Y family.</text>
</comment>
<evidence type="ECO:0000256" key="3">
    <source>
        <dbReference type="ARBA" id="ARBA00022705"/>
    </source>
</evidence>
<dbReference type="Pfam" id="PF21999">
    <property type="entry name" value="IMS_HHH_1"/>
    <property type="match status" value="1"/>
</dbReference>
<dbReference type="PANTHER" id="PTHR11076:SF35">
    <property type="entry name" value="DNA REPAIR PROTEIN HOMOLOG YOBH"/>
    <property type="match status" value="1"/>
</dbReference>
<dbReference type="STRING" id="888064.HMPREF9088_1236"/>
<dbReference type="Proteomes" id="UP000010296">
    <property type="component" value="Unassembled WGS sequence"/>
</dbReference>
<dbReference type="InterPro" id="IPR017961">
    <property type="entry name" value="DNA_pol_Y-fam_little_finger"/>
</dbReference>
<dbReference type="GO" id="GO:0006281">
    <property type="term" value="P:DNA repair"/>
    <property type="evidence" value="ECO:0007669"/>
    <property type="project" value="InterPro"/>
</dbReference>
<dbReference type="PANTHER" id="PTHR11076">
    <property type="entry name" value="DNA REPAIR POLYMERASE UMUC / TRANSFERASE FAMILY MEMBER"/>
    <property type="match status" value="1"/>
</dbReference>
<gene>
    <name evidence="7" type="ORF">HMPREF9088_1236</name>
</gene>
<sequence>MSNSNPLLAKLALDNEAKTAPSLRASWNYSDVAEKVWQIPQLTDFWGIGHRTAARLHRLGISSVHELANSSPQLLQQTFGVIGLQLYHHANGIDRTKLSERYVPKETTIGNSQILPKDYTSSELLVVIREMAEQVSIRIRRKQLKTTSIHLFIGYSRDESTKGFSRQMKVDATNASKPLAESLLHLFHKFYDGTSKIRQIGVSYGKLVPANGTQLTLFDEPITQQKEEDLEVILDRIREKYGFSSIMRSSSLLPDARSLKRANLVGGHAGGAGGLDGLSPLKKEDVSHG</sequence>
<accession>E6LFU6</accession>
<name>E6LFU6_ENTI1</name>
<dbReference type="InterPro" id="IPR043502">
    <property type="entry name" value="DNA/RNA_pol_sf"/>
</dbReference>
<evidence type="ECO:0000259" key="5">
    <source>
        <dbReference type="Pfam" id="PF11799"/>
    </source>
</evidence>
<dbReference type="AlphaFoldDB" id="E6LFU6"/>
<reference evidence="7 8" key="1">
    <citation type="submission" date="2010-12" db="EMBL/GenBank/DDBJ databases">
        <authorList>
            <person name="Muzny D."/>
            <person name="Qin X."/>
            <person name="Deng J."/>
            <person name="Jiang H."/>
            <person name="Liu Y."/>
            <person name="Qu J."/>
            <person name="Song X.-Z."/>
            <person name="Zhang L."/>
            <person name="Thornton R."/>
            <person name="Coyle M."/>
            <person name="Francisco L."/>
            <person name="Jackson L."/>
            <person name="Javaid M."/>
            <person name="Korchina V."/>
            <person name="Kovar C."/>
            <person name="Mata R."/>
            <person name="Mathew T."/>
            <person name="Ngo R."/>
            <person name="Nguyen L."/>
            <person name="Nguyen N."/>
            <person name="Okwuonu G."/>
            <person name="Ongeri F."/>
            <person name="Pham C."/>
            <person name="Simmons D."/>
            <person name="Wilczek-Boney K."/>
            <person name="Hale W."/>
            <person name="Jakkamsetti A."/>
            <person name="Pham P."/>
            <person name="Ruth R."/>
            <person name="San Lucas F."/>
            <person name="Warren J."/>
            <person name="Zhang J."/>
            <person name="Zhao Z."/>
            <person name="Zhou C."/>
            <person name="Zhu D."/>
            <person name="Lee S."/>
            <person name="Bess C."/>
            <person name="Blankenburg K."/>
            <person name="Forbes L."/>
            <person name="Fu Q."/>
            <person name="Gubbala S."/>
            <person name="Hirani K."/>
            <person name="Jayaseelan J.C."/>
            <person name="Lara F."/>
            <person name="Munidasa M."/>
            <person name="Palculict T."/>
            <person name="Patil S."/>
            <person name="Pu L.-L."/>
            <person name="Saada N."/>
            <person name="Tang L."/>
            <person name="Weissenberger G."/>
            <person name="Zhu Y."/>
            <person name="Hemphill L."/>
            <person name="Shang Y."/>
            <person name="Youmans B."/>
            <person name="Ayvaz T."/>
            <person name="Ross M."/>
            <person name="Santibanez J."/>
            <person name="Aqrawi P."/>
            <person name="Gross S."/>
            <person name="Joshi V."/>
            <person name="Fowler G."/>
            <person name="Nazareth L."/>
            <person name="Reid J."/>
            <person name="Worley K."/>
            <person name="Petrosino J."/>
            <person name="Highlander S."/>
            <person name="Gibbs R."/>
        </authorList>
    </citation>
    <scope>NUCLEOTIDE SEQUENCE [LARGE SCALE GENOMIC DNA]</scope>
    <source>
        <strain evidence="8">DSM 15952 / CCUG 50447 / LMG 22039 / TP 1.5</strain>
    </source>
</reference>
<dbReference type="InterPro" id="IPR050116">
    <property type="entry name" value="DNA_polymerase-Y"/>
</dbReference>
<comment type="caution">
    <text evidence="7">The sequence shown here is derived from an EMBL/GenBank/DDBJ whole genome shotgun (WGS) entry which is preliminary data.</text>
</comment>
<dbReference type="GO" id="GO:0042276">
    <property type="term" value="P:error-prone translesion synthesis"/>
    <property type="evidence" value="ECO:0007669"/>
    <property type="project" value="TreeGrafter"/>
</dbReference>
<dbReference type="GO" id="GO:0003684">
    <property type="term" value="F:damaged DNA binding"/>
    <property type="evidence" value="ECO:0007669"/>
    <property type="project" value="InterPro"/>
</dbReference>
<dbReference type="InterPro" id="IPR053848">
    <property type="entry name" value="IMS_HHH_1"/>
</dbReference>
<organism evidence="7 8">
    <name type="scientific">Enterococcus italicus (strain DSM 15952 / CCUG 50447 / LMG 22039 / TP 1.5)</name>
    <dbReference type="NCBI Taxonomy" id="888064"/>
    <lineage>
        <taxon>Bacteria</taxon>
        <taxon>Bacillati</taxon>
        <taxon>Bacillota</taxon>
        <taxon>Bacilli</taxon>
        <taxon>Lactobacillales</taxon>
        <taxon>Enterococcaceae</taxon>
        <taxon>Enterococcus</taxon>
    </lineage>
</organism>
<evidence type="ECO:0000313" key="8">
    <source>
        <dbReference type="Proteomes" id="UP000010296"/>
    </source>
</evidence>
<dbReference type="HOGENOM" id="CLU_012348_5_0_9"/>
<keyword evidence="4" id="KW-0808">Transferase</keyword>
<protein>
    <submittedName>
        <fullName evidence="7">ImpB/MucB/SamB family protein</fullName>
    </submittedName>
</protein>
<evidence type="ECO:0000256" key="1">
    <source>
        <dbReference type="ARBA" id="ARBA00010945"/>
    </source>
</evidence>
<dbReference type="SUPFAM" id="SSF56672">
    <property type="entry name" value="DNA/RNA polymerases"/>
    <property type="match status" value="1"/>
</dbReference>
<dbReference type="eggNOG" id="COG0389">
    <property type="taxonomic scope" value="Bacteria"/>
</dbReference>
<dbReference type="GO" id="GO:0006260">
    <property type="term" value="P:DNA replication"/>
    <property type="evidence" value="ECO:0007669"/>
    <property type="project" value="UniProtKB-KW"/>
</dbReference>
<evidence type="ECO:0000256" key="2">
    <source>
        <dbReference type="ARBA" id="ARBA00022695"/>
    </source>
</evidence>
<keyword evidence="4" id="KW-0239">DNA-directed DNA polymerase</keyword>
<evidence type="ECO:0000313" key="7">
    <source>
        <dbReference type="EMBL" id="EFU73919.1"/>
    </source>
</evidence>
<evidence type="ECO:0000256" key="4">
    <source>
        <dbReference type="ARBA" id="ARBA00022932"/>
    </source>
</evidence>
<keyword evidence="3" id="KW-0235">DNA replication</keyword>
<evidence type="ECO:0000259" key="6">
    <source>
        <dbReference type="Pfam" id="PF21999"/>
    </source>
</evidence>
<feature type="domain" description="DNA polymerase IV/DNA polymerase iota-like thumb" evidence="6">
    <location>
        <begin position="47"/>
        <end position="94"/>
    </location>
</feature>
<dbReference type="Gene3D" id="3.30.1490.100">
    <property type="entry name" value="DNA polymerase, Y-family, little finger domain"/>
    <property type="match status" value="1"/>
</dbReference>
<dbReference type="GO" id="GO:0009432">
    <property type="term" value="P:SOS response"/>
    <property type="evidence" value="ECO:0007669"/>
    <property type="project" value="TreeGrafter"/>
</dbReference>
<dbReference type="Gene3D" id="1.10.150.20">
    <property type="entry name" value="5' to 3' exonuclease, C-terminal subdomain"/>
    <property type="match status" value="1"/>
</dbReference>
<feature type="domain" description="DNA polymerase Y-family little finger" evidence="5">
    <location>
        <begin position="108"/>
        <end position="217"/>
    </location>
</feature>
<dbReference type="InterPro" id="IPR036775">
    <property type="entry name" value="DNA_pol_Y-fam_lit_finger_sf"/>
</dbReference>
<dbReference type="Pfam" id="PF11799">
    <property type="entry name" value="IMS_C"/>
    <property type="match status" value="1"/>
</dbReference>
<dbReference type="GO" id="GO:0005829">
    <property type="term" value="C:cytosol"/>
    <property type="evidence" value="ECO:0007669"/>
    <property type="project" value="TreeGrafter"/>
</dbReference>
<keyword evidence="2" id="KW-0548">Nucleotidyltransferase</keyword>
<dbReference type="SUPFAM" id="SSF100879">
    <property type="entry name" value="Lesion bypass DNA polymerase (Y-family), little finger domain"/>
    <property type="match status" value="1"/>
</dbReference>
<keyword evidence="8" id="KW-1185">Reference proteome</keyword>
<dbReference type="EMBL" id="AEPV01000043">
    <property type="protein sequence ID" value="EFU73919.1"/>
    <property type="molecule type" value="Genomic_DNA"/>
</dbReference>